<evidence type="ECO:0000313" key="2">
    <source>
        <dbReference type="Proteomes" id="UP000070256"/>
    </source>
</evidence>
<comment type="caution">
    <text evidence="1">The sequence shown here is derived from an EMBL/GenBank/DDBJ whole genome shotgun (WGS) entry which is preliminary data.</text>
</comment>
<proteinExistence type="predicted"/>
<keyword evidence="2" id="KW-1185">Reference proteome</keyword>
<dbReference type="AlphaFoldDB" id="A0A133VNF9"/>
<name>A0A133VNF9_9EURY</name>
<gene>
    <name evidence="1" type="ORF">AKJ58_01260</name>
</gene>
<dbReference type="Proteomes" id="UP000070256">
    <property type="component" value="Unassembled WGS sequence"/>
</dbReference>
<accession>A0A133VNF9</accession>
<dbReference type="EMBL" id="LHYK01000018">
    <property type="protein sequence ID" value="KXB07992.1"/>
    <property type="molecule type" value="Genomic_DNA"/>
</dbReference>
<sequence length="60" mass="7135">MNYEDLDVDMSTVYGWVWKLAFRELTKEGRLELAHDLIKCSLFDQEHRYKVLESLEEAIG</sequence>
<reference evidence="1 2" key="1">
    <citation type="journal article" date="2016" name="Sci. Rep.">
        <title>Metabolic traits of an uncultured archaeal lineage -MSBL1- from brine pools of the Red Sea.</title>
        <authorList>
            <person name="Mwirichia R."/>
            <person name="Alam I."/>
            <person name="Rashid M."/>
            <person name="Vinu M."/>
            <person name="Ba-Alawi W."/>
            <person name="Anthony Kamau A."/>
            <person name="Kamanda Ngugi D."/>
            <person name="Goker M."/>
            <person name="Klenk H.P."/>
            <person name="Bajic V."/>
            <person name="Stingl U."/>
        </authorList>
    </citation>
    <scope>NUCLEOTIDE SEQUENCE [LARGE SCALE GENOMIC DNA]</scope>
    <source>
        <strain evidence="1">SCGC-AAA385D11</strain>
    </source>
</reference>
<protein>
    <submittedName>
        <fullName evidence="1">Uncharacterized protein</fullName>
    </submittedName>
</protein>
<organism evidence="1 2">
    <name type="scientific">candidate division MSBL1 archaeon SCGC-AAA385D11</name>
    <dbReference type="NCBI Taxonomy" id="1698286"/>
    <lineage>
        <taxon>Archaea</taxon>
        <taxon>Methanobacteriati</taxon>
        <taxon>Methanobacteriota</taxon>
        <taxon>candidate division MSBL1</taxon>
    </lineage>
</organism>
<evidence type="ECO:0000313" key="1">
    <source>
        <dbReference type="EMBL" id="KXB07992.1"/>
    </source>
</evidence>